<gene>
    <name evidence="2" type="ORF">SAMN02745751_00740</name>
</gene>
<dbReference type="STRING" id="1121476.SAMN02745751_00740"/>
<feature type="chain" id="PRO_5039581007" description="Lipoprotein" evidence="1">
    <location>
        <begin position="21"/>
        <end position="165"/>
    </location>
</feature>
<accession>A0A1M6D0Z4</accession>
<dbReference type="Proteomes" id="UP000184052">
    <property type="component" value="Unassembled WGS sequence"/>
</dbReference>
<dbReference type="OrthoDB" id="1953267at2"/>
<name>A0A1M6D0Z4_9FIRM</name>
<keyword evidence="3" id="KW-1185">Reference proteome</keyword>
<reference evidence="2 3" key="1">
    <citation type="submission" date="2016-11" db="EMBL/GenBank/DDBJ databases">
        <authorList>
            <person name="Jaros S."/>
            <person name="Januszkiewicz K."/>
            <person name="Wedrychowicz H."/>
        </authorList>
    </citation>
    <scope>NUCLEOTIDE SEQUENCE [LARGE SCALE GENOMIC DNA]</scope>
    <source>
        <strain evidence="2 3">DSM 17477</strain>
    </source>
</reference>
<feature type="signal peptide" evidence="1">
    <location>
        <begin position="1"/>
        <end position="20"/>
    </location>
</feature>
<organism evidence="2 3">
    <name type="scientific">Dethiosulfatibacter aminovorans DSM 17477</name>
    <dbReference type="NCBI Taxonomy" id="1121476"/>
    <lineage>
        <taxon>Bacteria</taxon>
        <taxon>Bacillati</taxon>
        <taxon>Bacillota</taxon>
        <taxon>Tissierellia</taxon>
        <taxon>Dethiosulfatibacter</taxon>
    </lineage>
</organism>
<evidence type="ECO:0000256" key="1">
    <source>
        <dbReference type="SAM" id="SignalP"/>
    </source>
</evidence>
<dbReference type="RefSeq" id="WP_073047353.1">
    <property type="nucleotide sequence ID" value="NZ_FQZL01000006.1"/>
</dbReference>
<sequence>MKKNILAILLLCIVMLCGCTDDVKNEHDTETVNEILNYVNINIKDFQNIESRIIKRYNDMEYDIDNENEIIDALKNEILPEYKEHFENLSNVAIKNDEIKEIHSIYLQSAKYQLEAFELYLSYIENKNYSDLKSVNSKINSSNEYFKLFKKSLVEFADKHEIPYN</sequence>
<keyword evidence="1" id="KW-0732">Signal</keyword>
<evidence type="ECO:0000313" key="2">
    <source>
        <dbReference type="EMBL" id="SHI66734.1"/>
    </source>
</evidence>
<dbReference type="AlphaFoldDB" id="A0A1M6D0Z4"/>
<dbReference type="EMBL" id="FQZL01000006">
    <property type="protein sequence ID" value="SHI66734.1"/>
    <property type="molecule type" value="Genomic_DNA"/>
</dbReference>
<evidence type="ECO:0008006" key="4">
    <source>
        <dbReference type="Google" id="ProtNLM"/>
    </source>
</evidence>
<protein>
    <recommendedName>
        <fullName evidence="4">Lipoprotein</fullName>
    </recommendedName>
</protein>
<dbReference type="PROSITE" id="PS51257">
    <property type="entry name" value="PROKAR_LIPOPROTEIN"/>
    <property type="match status" value="1"/>
</dbReference>
<evidence type="ECO:0000313" key="3">
    <source>
        <dbReference type="Proteomes" id="UP000184052"/>
    </source>
</evidence>
<proteinExistence type="predicted"/>